<evidence type="ECO:0000256" key="2">
    <source>
        <dbReference type="ARBA" id="ARBA00012150"/>
    </source>
</evidence>
<dbReference type="InterPro" id="IPR036046">
    <property type="entry name" value="Acylphosphatase-like_dom_sf"/>
</dbReference>
<dbReference type="EC" id="3.6.1.7" evidence="2 4"/>
<dbReference type="PANTHER" id="PTHR47268:SF4">
    <property type="entry name" value="ACYLPHOSPHATASE"/>
    <property type="match status" value="1"/>
</dbReference>
<dbReference type="AlphaFoldDB" id="A0A6I4UTS2"/>
<dbReference type="InterPro" id="IPR001792">
    <property type="entry name" value="Acylphosphatase-like_dom"/>
</dbReference>
<feature type="domain" description="Acylphosphatase-like" evidence="6">
    <location>
        <begin position="5"/>
        <end position="92"/>
    </location>
</feature>
<accession>A0A6I4UTS2</accession>
<dbReference type="Pfam" id="PF00708">
    <property type="entry name" value="Acylphosphatase"/>
    <property type="match status" value="1"/>
</dbReference>
<evidence type="ECO:0000313" key="8">
    <source>
        <dbReference type="Proteomes" id="UP000469159"/>
    </source>
</evidence>
<reference evidence="7 8" key="1">
    <citation type="submission" date="2019-12" db="EMBL/GenBank/DDBJ databases">
        <title>Genomic-based taxomic classification of the family Erythrobacteraceae.</title>
        <authorList>
            <person name="Xu L."/>
        </authorList>
    </citation>
    <scope>NUCLEOTIDE SEQUENCE [LARGE SCALE GENOMIC DNA]</scope>
    <source>
        <strain evidence="7 8">MCCC 1K02066</strain>
    </source>
</reference>
<sequence>MTTVARHLTIHGRVQGVFYRGWAVETARELRLVGWIRNRHNGTVEAIVQGGEPAVERFIALAHEGPAGAEVERVEVREVGPSGELEVFKQERTV</sequence>
<protein>
    <recommendedName>
        <fullName evidence="2 4">acylphosphatase</fullName>
        <ecNumber evidence="2 4">3.6.1.7</ecNumber>
    </recommendedName>
</protein>
<name>A0A6I4UTS2_9SPHN</name>
<evidence type="ECO:0000259" key="6">
    <source>
        <dbReference type="PROSITE" id="PS51160"/>
    </source>
</evidence>
<dbReference type="EMBL" id="WTYK01000003">
    <property type="protein sequence ID" value="MXP41184.1"/>
    <property type="molecule type" value="Genomic_DNA"/>
</dbReference>
<keyword evidence="8" id="KW-1185">Reference proteome</keyword>
<dbReference type="Proteomes" id="UP000469159">
    <property type="component" value="Unassembled WGS sequence"/>
</dbReference>
<evidence type="ECO:0000256" key="5">
    <source>
        <dbReference type="RuleBase" id="RU004168"/>
    </source>
</evidence>
<dbReference type="PANTHER" id="PTHR47268">
    <property type="entry name" value="ACYLPHOSPHATASE"/>
    <property type="match status" value="1"/>
</dbReference>
<keyword evidence="4" id="KW-0378">Hydrolase</keyword>
<dbReference type="RefSeq" id="WP_160746052.1">
    <property type="nucleotide sequence ID" value="NZ_WTYK01000003.1"/>
</dbReference>
<comment type="catalytic activity">
    <reaction evidence="3 4">
        <text>an acyl phosphate + H2O = a carboxylate + phosphate + H(+)</text>
        <dbReference type="Rhea" id="RHEA:14965"/>
        <dbReference type="ChEBI" id="CHEBI:15377"/>
        <dbReference type="ChEBI" id="CHEBI:15378"/>
        <dbReference type="ChEBI" id="CHEBI:29067"/>
        <dbReference type="ChEBI" id="CHEBI:43474"/>
        <dbReference type="ChEBI" id="CHEBI:59918"/>
        <dbReference type="EC" id="3.6.1.7"/>
    </reaction>
</comment>
<proteinExistence type="inferred from homology"/>
<gene>
    <name evidence="7" type="ORF">GRI75_05930</name>
</gene>
<dbReference type="PROSITE" id="PS51160">
    <property type="entry name" value="ACYLPHOSPHATASE_3"/>
    <property type="match status" value="1"/>
</dbReference>
<dbReference type="Gene3D" id="3.30.70.100">
    <property type="match status" value="1"/>
</dbReference>
<dbReference type="GO" id="GO:0003998">
    <property type="term" value="F:acylphosphatase activity"/>
    <property type="evidence" value="ECO:0007669"/>
    <property type="project" value="UniProtKB-EC"/>
</dbReference>
<feature type="active site" evidence="4">
    <location>
        <position position="20"/>
    </location>
</feature>
<evidence type="ECO:0000256" key="1">
    <source>
        <dbReference type="ARBA" id="ARBA00005614"/>
    </source>
</evidence>
<dbReference type="PRINTS" id="PR00112">
    <property type="entry name" value="ACYLPHPHTASE"/>
</dbReference>
<organism evidence="7 8">
    <name type="scientific">Croceibacterium soli</name>
    <dbReference type="NCBI Taxonomy" id="1739690"/>
    <lineage>
        <taxon>Bacteria</taxon>
        <taxon>Pseudomonadati</taxon>
        <taxon>Pseudomonadota</taxon>
        <taxon>Alphaproteobacteria</taxon>
        <taxon>Sphingomonadales</taxon>
        <taxon>Erythrobacteraceae</taxon>
        <taxon>Croceibacterium</taxon>
    </lineage>
</organism>
<dbReference type="InterPro" id="IPR020456">
    <property type="entry name" value="Acylphosphatase"/>
</dbReference>
<evidence type="ECO:0000256" key="4">
    <source>
        <dbReference type="PROSITE-ProRule" id="PRU00520"/>
    </source>
</evidence>
<dbReference type="OrthoDB" id="5295388at2"/>
<comment type="caution">
    <text evidence="7">The sequence shown here is derived from an EMBL/GenBank/DDBJ whole genome shotgun (WGS) entry which is preliminary data.</text>
</comment>
<feature type="active site" evidence="4">
    <location>
        <position position="38"/>
    </location>
</feature>
<evidence type="ECO:0000256" key="3">
    <source>
        <dbReference type="ARBA" id="ARBA00047645"/>
    </source>
</evidence>
<evidence type="ECO:0000313" key="7">
    <source>
        <dbReference type="EMBL" id="MXP41184.1"/>
    </source>
</evidence>
<dbReference type="SUPFAM" id="SSF54975">
    <property type="entry name" value="Acylphosphatase/BLUF domain-like"/>
    <property type="match status" value="1"/>
</dbReference>
<comment type="similarity">
    <text evidence="1 5">Belongs to the acylphosphatase family.</text>
</comment>